<reference evidence="2" key="1">
    <citation type="submission" date="2020-11" db="EMBL/GenBank/DDBJ databases">
        <authorList>
            <person name="Whitehead M."/>
        </authorList>
    </citation>
    <scope>NUCLEOTIDE SEQUENCE</scope>
    <source>
        <strain evidence="2">EGII</strain>
    </source>
</reference>
<evidence type="ECO:0000313" key="3">
    <source>
        <dbReference type="Proteomes" id="UP000606786"/>
    </source>
</evidence>
<comment type="caution">
    <text evidence="2">The sequence shown here is derived from an EMBL/GenBank/DDBJ whole genome shotgun (WGS) entry which is preliminary data.</text>
</comment>
<protein>
    <submittedName>
        <fullName evidence="2">(Mediterranean fruit fly) hypothetical protein</fullName>
    </submittedName>
</protein>
<dbReference type="PROSITE" id="PS51257">
    <property type="entry name" value="PROKAR_LIPOPROTEIN"/>
    <property type="match status" value="1"/>
</dbReference>
<feature type="transmembrane region" description="Helical" evidence="1">
    <location>
        <begin position="21"/>
        <end position="54"/>
    </location>
</feature>
<keyword evidence="3" id="KW-1185">Reference proteome</keyword>
<dbReference type="AlphaFoldDB" id="A0A811V650"/>
<dbReference type="EMBL" id="CAJHJT010000034">
    <property type="protein sequence ID" value="CAD7005296.1"/>
    <property type="molecule type" value="Genomic_DNA"/>
</dbReference>
<keyword evidence="1" id="KW-0472">Membrane</keyword>
<gene>
    <name evidence="2" type="ORF">CCAP1982_LOCUS13653</name>
</gene>
<sequence>MQPRVQYNGPSEYAYYNQNNVPLLTGMSLACGCCCCLIWAMYLLFLATFIFGVICLFRLALGLRSATGEHWRPIALQAWGLLIWTVFVFISTGTVKAPEVEQHRADLMLYTDDDYIYTDFKFVDTI</sequence>
<accession>A0A811V650</accession>
<proteinExistence type="predicted"/>
<evidence type="ECO:0000313" key="2">
    <source>
        <dbReference type="EMBL" id="CAD7005296.1"/>
    </source>
</evidence>
<keyword evidence="1" id="KW-1133">Transmembrane helix</keyword>
<feature type="transmembrane region" description="Helical" evidence="1">
    <location>
        <begin position="74"/>
        <end position="95"/>
    </location>
</feature>
<organism evidence="2 3">
    <name type="scientific">Ceratitis capitata</name>
    <name type="common">Mediterranean fruit fly</name>
    <name type="synonym">Tephritis capitata</name>
    <dbReference type="NCBI Taxonomy" id="7213"/>
    <lineage>
        <taxon>Eukaryota</taxon>
        <taxon>Metazoa</taxon>
        <taxon>Ecdysozoa</taxon>
        <taxon>Arthropoda</taxon>
        <taxon>Hexapoda</taxon>
        <taxon>Insecta</taxon>
        <taxon>Pterygota</taxon>
        <taxon>Neoptera</taxon>
        <taxon>Endopterygota</taxon>
        <taxon>Diptera</taxon>
        <taxon>Brachycera</taxon>
        <taxon>Muscomorpha</taxon>
        <taxon>Tephritoidea</taxon>
        <taxon>Tephritidae</taxon>
        <taxon>Ceratitis</taxon>
        <taxon>Ceratitis</taxon>
    </lineage>
</organism>
<dbReference type="Proteomes" id="UP000606786">
    <property type="component" value="Unassembled WGS sequence"/>
</dbReference>
<name>A0A811V650_CERCA</name>
<keyword evidence="1" id="KW-0812">Transmembrane</keyword>
<evidence type="ECO:0000256" key="1">
    <source>
        <dbReference type="SAM" id="Phobius"/>
    </source>
</evidence>